<evidence type="ECO:0000313" key="2">
    <source>
        <dbReference type="EMBL" id="GBN16795.1"/>
    </source>
</evidence>
<feature type="transmembrane region" description="Helical" evidence="1">
    <location>
        <begin position="20"/>
        <end position="43"/>
    </location>
</feature>
<proteinExistence type="predicted"/>
<organism evidence="2 3">
    <name type="scientific">Araneus ventricosus</name>
    <name type="common">Orbweaver spider</name>
    <name type="synonym">Epeira ventricosa</name>
    <dbReference type="NCBI Taxonomy" id="182803"/>
    <lineage>
        <taxon>Eukaryota</taxon>
        <taxon>Metazoa</taxon>
        <taxon>Ecdysozoa</taxon>
        <taxon>Arthropoda</taxon>
        <taxon>Chelicerata</taxon>
        <taxon>Arachnida</taxon>
        <taxon>Araneae</taxon>
        <taxon>Araneomorphae</taxon>
        <taxon>Entelegynae</taxon>
        <taxon>Araneoidea</taxon>
        <taxon>Araneidae</taxon>
        <taxon>Araneus</taxon>
    </lineage>
</organism>
<protein>
    <submittedName>
        <fullName evidence="2">Uncharacterized protein</fullName>
    </submittedName>
</protein>
<reference evidence="2 3" key="1">
    <citation type="journal article" date="2019" name="Sci. Rep.">
        <title>Orb-weaving spider Araneus ventricosus genome elucidates the spidroin gene catalogue.</title>
        <authorList>
            <person name="Kono N."/>
            <person name="Nakamura H."/>
            <person name="Ohtoshi R."/>
            <person name="Moran D.A.P."/>
            <person name="Shinohara A."/>
            <person name="Yoshida Y."/>
            <person name="Fujiwara M."/>
            <person name="Mori M."/>
            <person name="Tomita M."/>
            <person name="Arakawa K."/>
        </authorList>
    </citation>
    <scope>NUCLEOTIDE SEQUENCE [LARGE SCALE GENOMIC DNA]</scope>
</reference>
<sequence length="66" mass="7680">MPLILSSFIVGMLSDHNQDLALYSVFSILNTIIGVLIFFFHTLGNDEVRQKVREFLKCCFKQDKER</sequence>
<keyword evidence="3" id="KW-1185">Reference proteome</keyword>
<keyword evidence="1" id="KW-0812">Transmembrane</keyword>
<dbReference type="Proteomes" id="UP000499080">
    <property type="component" value="Unassembled WGS sequence"/>
</dbReference>
<name>A0A4Y2LPP9_ARAVE</name>
<accession>A0A4Y2LPP9</accession>
<keyword evidence="1" id="KW-1133">Transmembrane helix</keyword>
<dbReference type="Gene3D" id="1.20.1070.10">
    <property type="entry name" value="Rhodopsin 7-helix transmembrane proteins"/>
    <property type="match status" value="1"/>
</dbReference>
<dbReference type="AlphaFoldDB" id="A0A4Y2LPP9"/>
<keyword evidence="1" id="KW-0472">Membrane</keyword>
<gene>
    <name evidence="2" type="ORF">AVEN_84326_1</name>
</gene>
<evidence type="ECO:0000256" key="1">
    <source>
        <dbReference type="SAM" id="Phobius"/>
    </source>
</evidence>
<dbReference type="OrthoDB" id="5973910at2759"/>
<evidence type="ECO:0000313" key="3">
    <source>
        <dbReference type="Proteomes" id="UP000499080"/>
    </source>
</evidence>
<dbReference type="EMBL" id="BGPR01006186">
    <property type="protein sequence ID" value="GBN16795.1"/>
    <property type="molecule type" value="Genomic_DNA"/>
</dbReference>
<comment type="caution">
    <text evidence="2">The sequence shown here is derived from an EMBL/GenBank/DDBJ whole genome shotgun (WGS) entry which is preliminary data.</text>
</comment>